<reference evidence="3 4" key="1">
    <citation type="submission" date="2016-10" db="EMBL/GenBank/DDBJ databases">
        <authorList>
            <person name="Varghese N."/>
            <person name="Submissions S."/>
        </authorList>
    </citation>
    <scope>NUCLEOTIDE SEQUENCE [LARGE SCALE GENOMIC DNA]</scope>
    <source>
        <strain evidence="3 4">DSM 9169</strain>
    </source>
</reference>
<dbReference type="Pfam" id="PF01882">
    <property type="entry name" value="DUF58"/>
    <property type="match status" value="1"/>
</dbReference>
<feature type="transmembrane region" description="Helical" evidence="1">
    <location>
        <begin position="52"/>
        <end position="72"/>
    </location>
</feature>
<keyword evidence="4" id="KW-1185">Reference proteome</keyword>
<evidence type="ECO:0000313" key="4">
    <source>
        <dbReference type="Proteomes" id="UP000198976"/>
    </source>
</evidence>
<dbReference type="PANTHER" id="PTHR34351">
    <property type="entry name" value="SLR1927 PROTEIN-RELATED"/>
    <property type="match status" value="1"/>
</dbReference>
<evidence type="ECO:0000256" key="1">
    <source>
        <dbReference type="SAM" id="Phobius"/>
    </source>
</evidence>
<evidence type="ECO:0000259" key="2">
    <source>
        <dbReference type="Pfam" id="PF01882"/>
    </source>
</evidence>
<feature type="domain" description="DUF58" evidence="2">
    <location>
        <begin position="214"/>
        <end position="294"/>
    </location>
</feature>
<evidence type="ECO:0000313" key="3">
    <source>
        <dbReference type="EMBL" id="SDT86293.1"/>
    </source>
</evidence>
<protein>
    <submittedName>
        <fullName evidence="3">Uncharacterized conserved protein, DUF58 family, contains vWF domain</fullName>
    </submittedName>
</protein>
<feature type="transmembrane region" description="Helical" evidence="1">
    <location>
        <begin position="21"/>
        <end position="46"/>
    </location>
</feature>
<dbReference type="Proteomes" id="UP000198976">
    <property type="component" value="Chromosome I"/>
</dbReference>
<sequence>MPQEAQRRISIIGGVRRAWDIAISTITISGVGLLCGGIVATILAFTAHWREAGIVAVACGLSLIVALIWIIGRAPQIVSVELPQTRTVAGRTIIGELRVRNDHARPARSHVIELPVGSGAAQFVVPNLAGRSSWSEVFAVPTRRRGIVTVGPPSSVRSDPVGLFRRVRAWTKPIRVYVHPRTVRVPFDATGFQADIEGVVTAKLSSSDVSFHALRDYQPGDDRRNVHWPTTARTGRLVVRQFEETRRSHHVIFIDTLRDHWEEEPFETALSIAASLALTGITASHQVSMATSSRPVSTLSATRMLDELTEESWRVEDQDLSERLREVLTSYPNASVLTLIVPASVSYDEIARLCHLPSVDVIVGVIRVDPDAPSSRSSSSRAVVATCPTLESLPRMLARGGLR</sequence>
<dbReference type="PANTHER" id="PTHR34351:SF1">
    <property type="entry name" value="SLR1927 PROTEIN"/>
    <property type="match status" value="1"/>
</dbReference>
<accession>A0ABY0V591</accession>
<name>A0ABY0V591_9ACTO</name>
<keyword evidence="1" id="KW-1133">Transmembrane helix</keyword>
<gene>
    <name evidence="3" type="ORF">SAMN04489714_0286</name>
</gene>
<keyword evidence="1" id="KW-0812">Transmembrane</keyword>
<proteinExistence type="predicted"/>
<keyword evidence="1" id="KW-0472">Membrane</keyword>
<dbReference type="InterPro" id="IPR002881">
    <property type="entry name" value="DUF58"/>
</dbReference>
<dbReference type="EMBL" id="LT629792">
    <property type="protein sequence ID" value="SDT86293.1"/>
    <property type="molecule type" value="Genomic_DNA"/>
</dbReference>
<organism evidence="3 4">
    <name type="scientific">Schaalia radingae</name>
    <dbReference type="NCBI Taxonomy" id="131110"/>
    <lineage>
        <taxon>Bacteria</taxon>
        <taxon>Bacillati</taxon>
        <taxon>Actinomycetota</taxon>
        <taxon>Actinomycetes</taxon>
        <taxon>Actinomycetales</taxon>
        <taxon>Actinomycetaceae</taxon>
        <taxon>Schaalia</taxon>
    </lineage>
</organism>